<evidence type="ECO:0000256" key="2">
    <source>
        <dbReference type="ARBA" id="ARBA00004123"/>
    </source>
</evidence>
<keyword evidence="7" id="KW-0539">Nucleus</keyword>
<keyword evidence="4" id="KW-0540">Nuclease</keyword>
<evidence type="ECO:0000313" key="10">
    <source>
        <dbReference type="Proteomes" id="UP001549920"/>
    </source>
</evidence>
<evidence type="ECO:0000256" key="7">
    <source>
        <dbReference type="ARBA" id="ARBA00023242"/>
    </source>
</evidence>
<comment type="similarity">
    <text evidence="3">Belongs to the HARBI1 family.</text>
</comment>
<evidence type="ECO:0000256" key="5">
    <source>
        <dbReference type="ARBA" id="ARBA00022723"/>
    </source>
</evidence>
<protein>
    <recommendedName>
        <fullName evidence="8">DDE Tnp4 domain-containing protein</fullName>
    </recommendedName>
</protein>
<evidence type="ECO:0000256" key="1">
    <source>
        <dbReference type="ARBA" id="ARBA00001968"/>
    </source>
</evidence>
<evidence type="ECO:0000256" key="6">
    <source>
        <dbReference type="ARBA" id="ARBA00022801"/>
    </source>
</evidence>
<dbReference type="PANTHER" id="PTHR22930:SF289">
    <property type="entry name" value="DDE TNP4 DOMAIN-CONTAINING PROTEIN-RELATED"/>
    <property type="match status" value="1"/>
</dbReference>
<dbReference type="EMBL" id="JBEUOH010000021">
    <property type="protein sequence ID" value="KAL0868279.1"/>
    <property type="molecule type" value="Genomic_DNA"/>
</dbReference>
<keyword evidence="6" id="KW-0378">Hydrolase</keyword>
<evidence type="ECO:0000313" key="9">
    <source>
        <dbReference type="EMBL" id="KAL0868279.1"/>
    </source>
</evidence>
<gene>
    <name evidence="9" type="ORF">ABMA27_007809</name>
</gene>
<evidence type="ECO:0000259" key="8">
    <source>
        <dbReference type="Pfam" id="PF13359"/>
    </source>
</evidence>
<dbReference type="Proteomes" id="UP001549920">
    <property type="component" value="Unassembled WGS sequence"/>
</dbReference>
<keyword evidence="5" id="KW-0479">Metal-binding</keyword>
<sequence>MARYLLIEHALAEEQMERIRRRRCLRQAALHHLPSDADFITSFRLTRALFEELCCEVIPLLPPKKNTRSIDPVTKILSALSFYARGCYQGAVAKDMDAPMAQQKVSKCLRQVTDVLNLPQIVRKYVRFPQNTSERNIIKRGFYDKYQLPAVCGCIDCTHIALIRPHIHEERFFNRKGYHSLNVQVICDVENKILNLDASYGSATHDSFIWHNSPVKEHFETLCRQGERAFLLGDSGYPLREFMMIPVEGASEDSPEGRYNAVQKSARCTIERTFGILKGRWRCLLSARELHYSPQTAGKIIIACAVLHNMCISAQLEPFELSAEELMQEANMQPVVGGEANSGNSGIMALQRGRAVRQQIINQFL</sequence>
<comment type="subcellular location">
    <subcellularLocation>
        <location evidence="2">Nucleus</location>
    </subcellularLocation>
</comment>
<comment type="caution">
    <text evidence="9">The sequence shown here is derived from an EMBL/GenBank/DDBJ whole genome shotgun (WGS) entry which is preliminary data.</text>
</comment>
<dbReference type="InterPro" id="IPR045249">
    <property type="entry name" value="HARBI1-like"/>
</dbReference>
<keyword evidence="10" id="KW-1185">Reference proteome</keyword>
<organism evidence="9 10">
    <name type="scientific">Loxostege sticticalis</name>
    <name type="common">Beet webworm moth</name>
    <dbReference type="NCBI Taxonomy" id="481309"/>
    <lineage>
        <taxon>Eukaryota</taxon>
        <taxon>Metazoa</taxon>
        <taxon>Ecdysozoa</taxon>
        <taxon>Arthropoda</taxon>
        <taxon>Hexapoda</taxon>
        <taxon>Insecta</taxon>
        <taxon>Pterygota</taxon>
        <taxon>Neoptera</taxon>
        <taxon>Endopterygota</taxon>
        <taxon>Lepidoptera</taxon>
        <taxon>Glossata</taxon>
        <taxon>Ditrysia</taxon>
        <taxon>Pyraloidea</taxon>
        <taxon>Crambidae</taxon>
        <taxon>Pyraustinae</taxon>
        <taxon>Loxostege</taxon>
    </lineage>
</organism>
<feature type="domain" description="DDE Tnp4" evidence="8">
    <location>
        <begin position="155"/>
        <end position="309"/>
    </location>
</feature>
<comment type="cofactor">
    <cofactor evidence="1">
        <name>a divalent metal cation</name>
        <dbReference type="ChEBI" id="CHEBI:60240"/>
    </cofactor>
</comment>
<proteinExistence type="inferred from homology"/>
<dbReference type="Pfam" id="PF13359">
    <property type="entry name" value="DDE_Tnp_4"/>
    <property type="match status" value="1"/>
</dbReference>
<name>A0ABR3HCY0_LOXSC</name>
<dbReference type="PANTHER" id="PTHR22930">
    <property type="match status" value="1"/>
</dbReference>
<dbReference type="InterPro" id="IPR027806">
    <property type="entry name" value="HARBI1_dom"/>
</dbReference>
<evidence type="ECO:0000256" key="4">
    <source>
        <dbReference type="ARBA" id="ARBA00022722"/>
    </source>
</evidence>
<accession>A0ABR3HCY0</accession>
<evidence type="ECO:0000256" key="3">
    <source>
        <dbReference type="ARBA" id="ARBA00006958"/>
    </source>
</evidence>
<reference evidence="9 10" key="1">
    <citation type="submission" date="2024-06" db="EMBL/GenBank/DDBJ databases">
        <title>A chromosome-level genome assembly of beet webworm, Loxostege sticticalis.</title>
        <authorList>
            <person name="Zhang Y."/>
        </authorList>
    </citation>
    <scope>NUCLEOTIDE SEQUENCE [LARGE SCALE GENOMIC DNA]</scope>
    <source>
        <strain evidence="9">AQ026</strain>
        <tissue evidence="9">Whole body</tissue>
    </source>
</reference>